<dbReference type="STRING" id="1157490.EL26_14260"/>
<dbReference type="InterPro" id="IPR025164">
    <property type="entry name" value="Toastrack_DUF4097"/>
</dbReference>
<comment type="caution">
    <text evidence="3">The sequence shown here is derived from an EMBL/GenBank/DDBJ whole genome shotgun (WGS) entry which is preliminary data.</text>
</comment>
<dbReference type="PANTHER" id="PTHR34094:SF1">
    <property type="entry name" value="PROTEIN FAM185A"/>
    <property type="match status" value="1"/>
</dbReference>
<reference evidence="3 4" key="1">
    <citation type="journal article" date="2013" name="Int. J. Syst. Evol. Microbiol.">
        <title>Tumebacillus flagellatus sp. nov., an alpha-amylase/pullulanase-producing bacterium isolated from cassava wastewater.</title>
        <authorList>
            <person name="Wang Q."/>
            <person name="Xie N."/>
            <person name="Qin Y."/>
            <person name="Shen N."/>
            <person name="Zhu J."/>
            <person name="Mi H."/>
            <person name="Huang R."/>
        </authorList>
    </citation>
    <scope>NUCLEOTIDE SEQUENCE [LARGE SCALE GENOMIC DNA]</scope>
    <source>
        <strain evidence="3 4">GST4</strain>
    </source>
</reference>
<feature type="domain" description="DUF4097" evidence="2">
    <location>
        <begin position="47"/>
        <end position="184"/>
    </location>
</feature>
<dbReference type="Pfam" id="PF13349">
    <property type="entry name" value="DUF4097"/>
    <property type="match status" value="1"/>
</dbReference>
<name>A0A074LQF8_9BACL</name>
<dbReference type="EMBL" id="JMIR01000019">
    <property type="protein sequence ID" value="KEO82725.1"/>
    <property type="molecule type" value="Genomic_DNA"/>
</dbReference>
<evidence type="ECO:0000313" key="3">
    <source>
        <dbReference type="EMBL" id="KEO82725.1"/>
    </source>
</evidence>
<dbReference type="eggNOG" id="COG3595">
    <property type="taxonomic scope" value="Bacteria"/>
</dbReference>
<dbReference type="Gene3D" id="2.160.20.120">
    <property type="match status" value="1"/>
</dbReference>
<sequence length="285" mass="30258">MKRKHTMWVTGLATLLLAASVTGCDANVFKGKMVPISQEKSFDGKNIQSVSIEGHSVDLHLIPTDGDQILLSLKGTLSENAKDSDNEQLLDASVNGSQLVIVTKVPASFMDYKGGDLKLDVQVPKKAYDSLKVEEHSGDVELDAFQAKSFTLDSSSGDSHVHGFQGDSFKLTTHSGNMTLDAMSGKGVVVSHSGDVKLTMSDLKQDLSLESHSGDTALYLPETAAFRLDAVTKSGNKKIGFPFTAQNATDDGEHMTATANNAGDNAPLVKIDSSSGNFEIGKAAH</sequence>
<protein>
    <recommendedName>
        <fullName evidence="2">DUF4097 domain-containing protein</fullName>
    </recommendedName>
</protein>
<dbReference type="RefSeq" id="WP_038089725.1">
    <property type="nucleotide sequence ID" value="NZ_JMIR01000019.1"/>
</dbReference>
<feature type="chain" id="PRO_5001696279" description="DUF4097 domain-containing protein" evidence="1">
    <location>
        <begin position="27"/>
        <end position="285"/>
    </location>
</feature>
<dbReference type="PANTHER" id="PTHR34094">
    <property type="match status" value="1"/>
</dbReference>
<keyword evidence="1" id="KW-0732">Signal</keyword>
<gene>
    <name evidence="3" type="ORF">EL26_14260</name>
</gene>
<dbReference type="OrthoDB" id="2588856at2"/>
<evidence type="ECO:0000256" key="1">
    <source>
        <dbReference type="SAM" id="SignalP"/>
    </source>
</evidence>
<keyword evidence="4" id="KW-1185">Reference proteome</keyword>
<dbReference type="AlphaFoldDB" id="A0A074LQF8"/>
<evidence type="ECO:0000313" key="4">
    <source>
        <dbReference type="Proteomes" id="UP000027931"/>
    </source>
</evidence>
<evidence type="ECO:0000259" key="2">
    <source>
        <dbReference type="Pfam" id="PF13349"/>
    </source>
</evidence>
<feature type="signal peptide" evidence="1">
    <location>
        <begin position="1"/>
        <end position="26"/>
    </location>
</feature>
<accession>A0A074LQF8</accession>
<dbReference type="Proteomes" id="UP000027931">
    <property type="component" value="Unassembled WGS sequence"/>
</dbReference>
<organism evidence="3 4">
    <name type="scientific">Tumebacillus flagellatus</name>
    <dbReference type="NCBI Taxonomy" id="1157490"/>
    <lineage>
        <taxon>Bacteria</taxon>
        <taxon>Bacillati</taxon>
        <taxon>Bacillota</taxon>
        <taxon>Bacilli</taxon>
        <taxon>Bacillales</taxon>
        <taxon>Alicyclobacillaceae</taxon>
        <taxon>Tumebacillus</taxon>
    </lineage>
</organism>
<proteinExistence type="predicted"/>
<dbReference type="PROSITE" id="PS51257">
    <property type="entry name" value="PROKAR_LIPOPROTEIN"/>
    <property type="match status" value="1"/>
</dbReference>